<dbReference type="Proteomes" id="UP000824782">
    <property type="component" value="Unassembled WGS sequence"/>
</dbReference>
<accession>A0AAV7DIN8</accession>
<proteinExistence type="predicted"/>
<evidence type="ECO:0000313" key="1">
    <source>
        <dbReference type="EMBL" id="KAG8597369.1"/>
    </source>
</evidence>
<gene>
    <name evidence="1" type="ORF">GDO81_002267</name>
</gene>
<evidence type="ECO:0000313" key="2">
    <source>
        <dbReference type="Proteomes" id="UP000824782"/>
    </source>
</evidence>
<reference evidence="1" key="1">
    <citation type="thesis" date="2020" institute="ProQuest LLC" country="789 East Eisenhower Parkway, Ann Arbor, MI, USA">
        <title>Comparative Genomics and Chromosome Evolution.</title>
        <authorList>
            <person name="Mudd A.B."/>
        </authorList>
    </citation>
    <scope>NUCLEOTIDE SEQUENCE</scope>
    <source>
        <strain evidence="1">237g6f4</strain>
        <tissue evidence="1">Blood</tissue>
    </source>
</reference>
<comment type="caution">
    <text evidence="1">The sequence shown here is derived from an EMBL/GenBank/DDBJ whole genome shotgun (WGS) entry which is preliminary data.</text>
</comment>
<dbReference type="EMBL" id="WNYA01000001">
    <property type="protein sequence ID" value="KAG8597369.1"/>
    <property type="molecule type" value="Genomic_DNA"/>
</dbReference>
<organism evidence="1 2">
    <name type="scientific">Engystomops pustulosus</name>
    <name type="common">Tungara frog</name>
    <name type="synonym">Physalaemus pustulosus</name>
    <dbReference type="NCBI Taxonomy" id="76066"/>
    <lineage>
        <taxon>Eukaryota</taxon>
        <taxon>Metazoa</taxon>
        <taxon>Chordata</taxon>
        <taxon>Craniata</taxon>
        <taxon>Vertebrata</taxon>
        <taxon>Euteleostomi</taxon>
        <taxon>Amphibia</taxon>
        <taxon>Batrachia</taxon>
        <taxon>Anura</taxon>
        <taxon>Neobatrachia</taxon>
        <taxon>Hyloidea</taxon>
        <taxon>Leptodactylidae</taxon>
        <taxon>Leiuperinae</taxon>
        <taxon>Engystomops</taxon>
    </lineage>
</organism>
<protein>
    <submittedName>
        <fullName evidence="1">Uncharacterized protein</fullName>
    </submittedName>
</protein>
<sequence length="77" mass="7878">MVLKRLSSACVEARGSAALLVSSQDTRVGLSVTIKGGAGTPPLTPPLPLRDSTAWEKSPQECLQLLVAPSSSGKACS</sequence>
<keyword evidence="2" id="KW-1185">Reference proteome</keyword>
<name>A0AAV7DIN8_ENGPU</name>
<dbReference type="AlphaFoldDB" id="A0AAV7DIN8"/>